<dbReference type="OrthoDB" id="536211at2759"/>
<name>A0A485KXC4_9STRA</name>
<keyword evidence="5" id="KW-1185">Reference proteome</keyword>
<dbReference type="SUPFAM" id="SSF56281">
    <property type="entry name" value="Metallo-hydrolase/oxidoreductase"/>
    <property type="match status" value="1"/>
</dbReference>
<keyword evidence="1" id="KW-0732">Signal</keyword>
<dbReference type="PANTHER" id="PTHR42951:SF14">
    <property type="entry name" value="METALLO-BETA-LACTAMASE SUPERFAMILY PROTEIN"/>
    <property type="match status" value="1"/>
</dbReference>
<dbReference type="SMART" id="SM00849">
    <property type="entry name" value="Lactamase_B"/>
    <property type="match status" value="1"/>
</dbReference>
<reference evidence="3" key="2">
    <citation type="submission" date="2019-06" db="EMBL/GenBank/DDBJ databases">
        <title>Genomics analysis of Aphanomyces spp. identifies a new class of oomycete effector associated with host adaptation.</title>
        <authorList>
            <person name="Gaulin E."/>
        </authorList>
    </citation>
    <scope>NUCLEOTIDE SEQUENCE</scope>
    <source>
        <strain evidence="3">CBS 578.67</strain>
    </source>
</reference>
<reference evidence="4 5" key="1">
    <citation type="submission" date="2019-03" db="EMBL/GenBank/DDBJ databases">
        <authorList>
            <person name="Gaulin E."/>
            <person name="Dumas B."/>
        </authorList>
    </citation>
    <scope>NUCLEOTIDE SEQUENCE [LARGE SCALE GENOMIC DNA]</scope>
    <source>
        <strain evidence="4">CBS 568.67</strain>
    </source>
</reference>
<proteinExistence type="predicted"/>
<dbReference type="PANTHER" id="PTHR42951">
    <property type="entry name" value="METALLO-BETA-LACTAMASE DOMAIN-CONTAINING"/>
    <property type="match status" value="1"/>
</dbReference>
<accession>A0A485KXC4</accession>
<evidence type="ECO:0000259" key="2">
    <source>
        <dbReference type="SMART" id="SM00849"/>
    </source>
</evidence>
<dbReference type="Gene3D" id="3.60.15.10">
    <property type="entry name" value="Ribonuclease Z/Hydroxyacylglutathione hydrolase-like"/>
    <property type="match status" value="1"/>
</dbReference>
<feature type="signal peptide" evidence="1">
    <location>
        <begin position="1"/>
        <end position="17"/>
    </location>
</feature>
<gene>
    <name evidence="4" type="primary">Aste57867_12593</name>
    <name evidence="3" type="ORF">As57867_012547</name>
    <name evidence="4" type="ORF">ASTE57867_12593</name>
</gene>
<evidence type="ECO:0000313" key="5">
    <source>
        <dbReference type="Proteomes" id="UP000332933"/>
    </source>
</evidence>
<protein>
    <submittedName>
        <fullName evidence="4">Aste57867_12593 protein</fullName>
    </submittedName>
</protein>
<evidence type="ECO:0000256" key="1">
    <source>
        <dbReference type="SAM" id="SignalP"/>
    </source>
</evidence>
<sequence>MNTRLATLLASLAAVGATTYHKPLELTPYNAGTTGLFPVSSVLVSGTKEAILVNAQFGASQARDVVQIVKDSGKTLTTIYIAHGDPDYYFGLETIHAAFPKANIWATQATVDHINATAADKLKFWGPKLGVNAPKTTILPSVVPSSKLKLEGRSLEIRGPTGRSYVWVPSIKAIVDGVLLVNNIHAFMADTQTPESHDEWIDALEEMQCLEPDVIVPGHALPGDVDDIDAPAYTAQYIRDFDDETPKAANSTFLIAAMTQLYPKAGGPASLEISAAVAKGEMKWP</sequence>
<feature type="domain" description="Metallo-beta-lactamase" evidence="2">
    <location>
        <begin position="38"/>
        <end position="219"/>
    </location>
</feature>
<evidence type="ECO:0000313" key="3">
    <source>
        <dbReference type="EMBL" id="KAF0696657.1"/>
    </source>
</evidence>
<dbReference type="InterPro" id="IPR036866">
    <property type="entry name" value="RibonucZ/Hydroxyglut_hydro"/>
</dbReference>
<feature type="chain" id="PRO_5033828725" evidence="1">
    <location>
        <begin position="18"/>
        <end position="285"/>
    </location>
</feature>
<dbReference type="EMBL" id="VJMH01005380">
    <property type="protein sequence ID" value="KAF0696657.1"/>
    <property type="molecule type" value="Genomic_DNA"/>
</dbReference>
<dbReference type="EMBL" id="CAADRA010005401">
    <property type="protein sequence ID" value="VFT89444.1"/>
    <property type="molecule type" value="Genomic_DNA"/>
</dbReference>
<dbReference type="CDD" id="cd07739">
    <property type="entry name" value="metallo-hydrolase-like_MBL-fold"/>
    <property type="match status" value="1"/>
</dbReference>
<dbReference type="InterPro" id="IPR050855">
    <property type="entry name" value="NDM-1-like"/>
</dbReference>
<evidence type="ECO:0000313" key="4">
    <source>
        <dbReference type="EMBL" id="VFT89444.1"/>
    </source>
</evidence>
<dbReference type="AlphaFoldDB" id="A0A485KXC4"/>
<organism evidence="4 5">
    <name type="scientific">Aphanomyces stellatus</name>
    <dbReference type="NCBI Taxonomy" id="120398"/>
    <lineage>
        <taxon>Eukaryota</taxon>
        <taxon>Sar</taxon>
        <taxon>Stramenopiles</taxon>
        <taxon>Oomycota</taxon>
        <taxon>Saprolegniomycetes</taxon>
        <taxon>Saprolegniales</taxon>
        <taxon>Verrucalvaceae</taxon>
        <taxon>Aphanomyces</taxon>
    </lineage>
</organism>
<dbReference type="InterPro" id="IPR001279">
    <property type="entry name" value="Metallo-B-lactamas"/>
</dbReference>
<dbReference type="Proteomes" id="UP000332933">
    <property type="component" value="Unassembled WGS sequence"/>
</dbReference>